<dbReference type="EMBL" id="JAOCDH010000070">
    <property type="protein sequence ID" value="MDH0704893.1"/>
    <property type="molecule type" value="Genomic_DNA"/>
</dbReference>
<evidence type="ECO:0000313" key="2">
    <source>
        <dbReference type="Proteomes" id="UP001161137"/>
    </source>
</evidence>
<feature type="non-terminal residue" evidence="1">
    <location>
        <position position="66"/>
    </location>
</feature>
<dbReference type="RefSeq" id="WP_279838052.1">
    <property type="nucleotide sequence ID" value="NZ_JAOCDH010000070.1"/>
</dbReference>
<proteinExistence type="predicted"/>
<name>A0AA42ISY8_9GAMM</name>
<gene>
    <name evidence="1" type="ORF">N5D41_25825</name>
</gene>
<dbReference type="Proteomes" id="UP001161137">
    <property type="component" value="Unassembled WGS sequence"/>
</dbReference>
<evidence type="ECO:0000313" key="1">
    <source>
        <dbReference type="EMBL" id="MDH0704893.1"/>
    </source>
</evidence>
<protein>
    <submittedName>
        <fullName evidence="1">Uncharacterized protein</fullName>
    </submittedName>
</protein>
<reference evidence="1" key="1">
    <citation type="submission" date="2022-09" db="EMBL/GenBank/DDBJ databases">
        <title>Intensive care unit water sources are persistently colonized with multi-drug resistant bacteria and are the site of extensive horizontal gene transfer of antibiotic resistance genes.</title>
        <authorList>
            <person name="Diorio-Toth L."/>
        </authorList>
    </citation>
    <scope>NUCLEOTIDE SEQUENCE</scope>
    <source>
        <strain evidence="1">GD03863</strain>
    </source>
</reference>
<dbReference type="AlphaFoldDB" id="A0AA42ISY8"/>
<comment type="caution">
    <text evidence="1">The sequence shown here is derived from an EMBL/GenBank/DDBJ whole genome shotgun (WGS) entry which is preliminary data.</text>
</comment>
<accession>A0AA42ISY8</accession>
<organism evidence="1 2">
    <name type="scientific">Ectopseudomonas toyotomiensis</name>
    <dbReference type="NCBI Taxonomy" id="554344"/>
    <lineage>
        <taxon>Bacteria</taxon>
        <taxon>Pseudomonadati</taxon>
        <taxon>Pseudomonadota</taxon>
        <taxon>Gammaproteobacteria</taxon>
        <taxon>Pseudomonadales</taxon>
        <taxon>Pseudomonadaceae</taxon>
        <taxon>Ectopseudomonas</taxon>
    </lineage>
</organism>
<sequence length="66" mass="7780">MTINQLLRRHCCHFLEWKQEPIATDCMKKSHCRVLLQRTGSPSPTQRECMNVLVPIKRVVDYNVKV</sequence>